<keyword evidence="4" id="KW-0597">Phosphoprotein</keyword>
<dbReference type="PANTHER" id="PTHR43280:SF2">
    <property type="entry name" value="HTH-TYPE TRANSCRIPTIONAL REGULATOR EXSA"/>
    <property type="match status" value="1"/>
</dbReference>
<evidence type="ECO:0000313" key="7">
    <source>
        <dbReference type="EMBL" id="AEI40262.1"/>
    </source>
</evidence>
<dbReference type="EMBL" id="CP002869">
    <property type="protein sequence ID" value="AEI40262.1"/>
    <property type="molecule type" value="Genomic_DNA"/>
</dbReference>
<dbReference type="InterPro" id="IPR001789">
    <property type="entry name" value="Sig_transdc_resp-reg_receiver"/>
</dbReference>
<name>F8FQ42_PAEMK</name>
<accession>F8FQ42</accession>
<feature type="domain" description="Response regulatory" evidence="6">
    <location>
        <begin position="3"/>
        <end position="120"/>
    </location>
</feature>
<dbReference type="InterPro" id="IPR020449">
    <property type="entry name" value="Tscrpt_reg_AraC-type_HTH"/>
</dbReference>
<feature type="modified residue" description="4-aspartylphosphate" evidence="4">
    <location>
        <position position="55"/>
    </location>
</feature>
<dbReference type="Gene3D" id="1.10.10.60">
    <property type="entry name" value="Homeodomain-like"/>
    <property type="match status" value="2"/>
</dbReference>
<evidence type="ECO:0000256" key="3">
    <source>
        <dbReference type="ARBA" id="ARBA00023163"/>
    </source>
</evidence>
<gene>
    <name evidence="7" type="ordered locus">KNP414_01700</name>
</gene>
<dbReference type="PATRIC" id="fig|1036673.3.peg.1507"/>
<dbReference type="PRINTS" id="PR00032">
    <property type="entry name" value="HTHARAC"/>
</dbReference>
<dbReference type="InterPro" id="IPR009057">
    <property type="entry name" value="Homeodomain-like_sf"/>
</dbReference>
<dbReference type="GO" id="GO:0043565">
    <property type="term" value="F:sequence-specific DNA binding"/>
    <property type="evidence" value="ECO:0007669"/>
    <property type="project" value="InterPro"/>
</dbReference>
<dbReference type="HOGENOM" id="CLU_000445_5_0_9"/>
<feature type="domain" description="HTH araC/xylS-type" evidence="5">
    <location>
        <begin position="429"/>
        <end position="527"/>
    </location>
</feature>
<dbReference type="SUPFAM" id="SSF52172">
    <property type="entry name" value="CheY-like"/>
    <property type="match status" value="1"/>
</dbReference>
<protein>
    <submittedName>
        <fullName evidence="7">Uncharacterized response regulatory protein</fullName>
    </submittedName>
</protein>
<dbReference type="PROSITE" id="PS50110">
    <property type="entry name" value="RESPONSE_REGULATORY"/>
    <property type="match status" value="1"/>
</dbReference>
<dbReference type="RefSeq" id="WP_013915424.1">
    <property type="nucleotide sequence ID" value="NC_015690.1"/>
</dbReference>
<dbReference type="KEGG" id="pms:KNP414_01700"/>
<dbReference type="Pfam" id="PF12833">
    <property type="entry name" value="HTH_18"/>
    <property type="match status" value="1"/>
</dbReference>
<dbReference type="AlphaFoldDB" id="F8FQ42"/>
<dbReference type="Gene3D" id="3.40.50.2300">
    <property type="match status" value="1"/>
</dbReference>
<dbReference type="InterPro" id="IPR011006">
    <property type="entry name" value="CheY-like_superfamily"/>
</dbReference>
<evidence type="ECO:0000259" key="6">
    <source>
        <dbReference type="PROSITE" id="PS50110"/>
    </source>
</evidence>
<dbReference type="Pfam" id="PF00072">
    <property type="entry name" value="Response_reg"/>
    <property type="match status" value="1"/>
</dbReference>
<proteinExistence type="predicted"/>
<dbReference type="InterPro" id="IPR018060">
    <property type="entry name" value="HTH_AraC"/>
</dbReference>
<dbReference type="Pfam" id="PF17853">
    <property type="entry name" value="GGDEF_2"/>
    <property type="match status" value="1"/>
</dbReference>
<keyword evidence="1" id="KW-0805">Transcription regulation</keyword>
<dbReference type="GO" id="GO:0003700">
    <property type="term" value="F:DNA-binding transcription factor activity"/>
    <property type="evidence" value="ECO:0007669"/>
    <property type="project" value="InterPro"/>
</dbReference>
<sequence length="529" mass="59128">MLNAILADDEPVIIRGLRKLIPWEELGVRIVGEAWTGQGLMDLIEQEKPDLVITDISMPDGTGIDVIKWVNERKLRTKVIFVSAYQDFAYAKDAIAYGAVDYLVKPIEKDALLAAIGKAVHLVREETEELGTKGRLAVYEQKDMSSQVEELFDRLARGEIRTEEAKRLLGKLKAELPFPCYTALELELEEHHSGSWEEHEKRLLLFAVTNLCEELVKEKDAVVVLGRTDGLCLIVNHAPGRDMFQLAEEMVEKIRGYLKTGVTVGVGGQASGLEGIRASYLAAREALQASYFDGTGRAHQWMPPRETGASASGWSGGLKDSLLQSLLAKEEEGALEILGELFERIALEAGGSKEAAVASCYTLLFELMEGLQKVGIGAPASAQEQQGWLRTMQGYGRFEEVKRFVTGELRGMLGRLRAGSGAKEAQQMKLVKDYIEGNYQENITLESMASLVYMNPYYFSSFFKKHTGQNFKQYLTEVRMNRAVKLLLHTELMIYEIAEAVGYNNARQFSDMFKKQFGKLPHEYKSGRA</sequence>
<reference evidence="7 8" key="2">
    <citation type="journal article" date="2013" name="Genome Announc.">
        <title>Genome Sequence of Growth-Improving Paenibacillus mucilaginosus Strain KNP414.</title>
        <authorList>
            <person name="Lu J.J."/>
            <person name="Wang J.F."/>
            <person name="Hu X.F."/>
        </authorList>
    </citation>
    <scope>NUCLEOTIDE SEQUENCE [LARGE SCALE GENOMIC DNA]</scope>
    <source>
        <strain evidence="7 8">KNP414</strain>
    </source>
</reference>
<dbReference type="GO" id="GO:0000160">
    <property type="term" value="P:phosphorelay signal transduction system"/>
    <property type="evidence" value="ECO:0007669"/>
    <property type="project" value="InterPro"/>
</dbReference>
<evidence type="ECO:0000259" key="5">
    <source>
        <dbReference type="PROSITE" id="PS01124"/>
    </source>
</evidence>
<organism evidence="7 8">
    <name type="scientific">Paenibacillus mucilaginosus (strain KNP414)</name>
    <dbReference type="NCBI Taxonomy" id="1036673"/>
    <lineage>
        <taxon>Bacteria</taxon>
        <taxon>Bacillati</taxon>
        <taxon>Bacillota</taxon>
        <taxon>Bacilli</taxon>
        <taxon>Bacillales</taxon>
        <taxon>Paenibacillaceae</taxon>
        <taxon>Paenibacillus</taxon>
    </lineage>
</organism>
<dbReference type="SMART" id="SM00342">
    <property type="entry name" value="HTH_ARAC"/>
    <property type="match status" value="1"/>
</dbReference>
<dbReference type="CDD" id="cd17536">
    <property type="entry name" value="REC_YesN-like"/>
    <property type="match status" value="1"/>
</dbReference>
<evidence type="ECO:0000256" key="4">
    <source>
        <dbReference type="PROSITE-ProRule" id="PRU00169"/>
    </source>
</evidence>
<keyword evidence="3" id="KW-0804">Transcription</keyword>
<reference evidence="8" key="1">
    <citation type="submission" date="2011-06" db="EMBL/GenBank/DDBJ databases">
        <title>Complete genome sequence of Paenibacillus mucilaginosus KNP414.</title>
        <authorList>
            <person name="Wang J."/>
            <person name="Hu S."/>
            <person name="Hu X."/>
            <person name="Zhang B."/>
            <person name="Dong D."/>
            <person name="Zhang S."/>
            <person name="Zhao K."/>
            <person name="Wu D."/>
        </authorList>
    </citation>
    <scope>NUCLEOTIDE SEQUENCE [LARGE SCALE GENOMIC DNA]</scope>
    <source>
        <strain evidence="8">KNP414</strain>
    </source>
</reference>
<dbReference type="SUPFAM" id="SSF46689">
    <property type="entry name" value="Homeodomain-like"/>
    <property type="match status" value="2"/>
</dbReference>
<evidence type="ECO:0000313" key="8">
    <source>
        <dbReference type="Proteomes" id="UP000006620"/>
    </source>
</evidence>
<dbReference type="PROSITE" id="PS00041">
    <property type="entry name" value="HTH_ARAC_FAMILY_1"/>
    <property type="match status" value="1"/>
</dbReference>
<dbReference type="InterPro" id="IPR018062">
    <property type="entry name" value="HTH_AraC-typ_CS"/>
</dbReference>
<dbReference type="PROSITE" id="PS01124">
    <property type="entry name" value="HTH_ARAC_FAMILY_2"/>
    <property type="match status" value="1"/>
</dbReference>
<keyword evidence="2" id="KW-0238">DNA-binding</keyword>
<evidence type="ECO:0000256" key="2">
    <source>
        <dbReference type="ARBA" id="ARBA00023125"/>
    </source>
</evidence>
<dbReference type="PANTHER" id="PTHR43280">
    <property type="entry name" value="ARAC-FAMILY TRANSCRIPTIONAL REGULATOR"/>
    <property type="match status" value="1"/>
</dbReference>
<dbReference type="SMART" id="SM00448">
    <property type="entry name" value="REC"/>
    <property type="match status" value="1"/>
</dbReference>
<dbReference type="Proteomes" id="UP000006620">
    <property type="component" value="Chromosome"/>
</dbReference>
<dbReference type="InterPro" id="IPR041522">
    <property type="entry name" value="CdaR_GGDEF"/>
</dbReference>
<evidence type="ECO:0000256" key="1">
    <source>
        <dbReference type="ARBA" id="ARBA00023015"/>
    </source>
</evidence>